<organism evidence="2 3">
    <name type="scientific">Meristemomyces frigidus</name>
    <dbReference type="NCBI Taxonomy" id="1508187"/>
    <lineage>
        <taxon>Eukaryota</taxon>
        <taxon>Fungi</taxon>
        <taxon>Dikarya</taxon>
        <taxon>Ascomycota</taxon>
        <taxon>Pezizomycotina</taxon>
        <taxon>Dothideomycetes</taxon>
        <taxon>Dothideomycetidae</taxon>
        <taxon>Mycosphaerellales</taxon>
        <taxon>Teratosphaeriaceae</taxon>
        <taxon>Meristemomyces</taxon>
    </lineage>
</organism>
<proteinExistence type="predicted"/>
<feature type="region of interest" description="Disordered" evidence="1">
    <location>
        <begin position="115"/>
        <end position="137"/>
    </location>
</feature>
<reference evidence="2" key="1">
    <citation type="submission" date="2023-08" db="EMBL/GenBank/DDBJ databases">
        <title>Black Yeasts Isolated from many extreme environments.</title>
        <authorList>
            <person name="Coleine C."/>
            <person name="Stajich J.E."/>
            <person name="Selbmann L."/>
        </authorList>
    </citation>
    <scope>NUCLEOTIDE SEQUENCE</scope>
    <source>
        <strain evidence="2">CCFEE 5401</strain>
    </source>
</reference>
<sequence>MAAKRATSLCLACQARQSLVGRRRPMAVKRRRLETLIEGAVGSDEAVEMTDAKAVRKMRTTDAIDQRLTSGVTMSAALPAWDPEQQPEDVQEALLSLEVLWKGRDQRIRLLRTLSNPWPPTQHGRQHRDRRPPSPLQLRLPEASAAPIPHDVFRHNLAHAVGDKAMRQVIRAQLLRCVVPRDIRRILALALTMNHRTRANIAALHEPVVRALYRCRARVHDSEVLSLLNGMRGRYQVYNIPFNTQLLALGLKFAARTRSLQDMKKYLKALSRNRSAVTSNVFRATIAKFSIGHRGLGEIRNGRWRRDELLQVLTGFNDCINIPAEQQYHLETFLDRTDWQYLHGWIAALARCKNTEAVWREWQLWKKNPERVRPKHLNVPSGRVTTKTRGDYWFIEQMSYSGGLEYAWRIVEETGANYLLLKDRIKTQLLEGLDFCPPAYWEVNRDAIRADLLRKCDTDLGKIERALSIAWVPTSIEDEGEGYHVLVLDQETVLEKLSGGDFKLEEDFGYPYDGIVPVKEMSLHAAAALDE</sequence>
<dbReference type="EMBL" id="JAVRRL010000011">
    <property type="protein sequence ID" value="KAK5115664.1"/>
    <property type="molecule type" value="Genomic_DNA"/>
</dbReference>
<gene>
    <name evidence="2" type="ORF">LTR62_000753</name>
</gene>
<evidence type="ECO:0000313" key="3">
    <source>
        <dbReference type="Proteomes" id="UP001310890"/>
    </source>
</evidence>
<accession>A0AAN7TTA2</accession>
<comment type="caution">
    <text evidence="2">The sequence shown here is derived from an EMBL/GenBank/DDBJ whole genome shotgun (WGS) entry which is preliminary data.</text>
</comment>
<name>A0AAN7TTA2_9PEZI</name>
<protein>
    <submittedName>
        <fullName evidence="2">Uncharacterized protein</fullName>
    </submittedName>
</protein>
<evidence type="ECO:0000313" key="2">
    <source>
        <dbReference type="EMBL" id="KAK5115664.1"/>
    </source>
</evidence>
<dbReference type="AlphaFoldDB" id="A0AAN7TTA2"/>
<evidence type="ECO:0000256" key="1">
    <source>
        <dbReference type="SAM" id="MobiDB-lite"/>
    </source>
</evidence>
<dbReference type="Proteomes" id="UP001310890">
    <property type="component" value="Unassembled WGS sequence"/>
</dbReference>